<accession>A0A3R7Q045</accession>
<organism evidence="2 3">
    <name type="scientific">Trypanosoma conorhini</name>
    <dbReference type="NCBI Taxonomy" id="83891"/>
    <lineage>
        <taxon>Eukaryota</taxon>
        <taxon>Discoba</taxon>
        <taxon>Euglenozoa</taxon>
        <taxon>Kinetoplastea</taxon>
        <taxon>Metakinetoplastina</taxon>
        <taxon>Trypanosomatida</taxon>
        <taxon>Trypanosomatidae</taxon>
        <taxon>Trypanosoma</taxon>
    </lineage>
</organism>
<evidence type="ECO:0000313" key="3">
    <source>
        <dbReference type="Proteomes" id="UP000284403"/>
    </source>
</evidence>
<keyword evidence="3" id="KW-1185">Reference proteome</keyword>
<dbReference type="GeneID" id="40313667"/>
<reference evidence="2 3" key="1">
    <citation type="journal article" date="2018" name="BMC Genomics">
        <title>Genomic comparison of Trypanosoma conorhini and Trypanosoma rangeli to Trypanosoma cruzi strains of high and low virulence.</title>
        <authorList>
            <person name="Bradwell K.R."/>
            <person name="Koparde V.N."/>
            <person name="Matveyev A.V."/>
            <person name="Serrano M.G."/>
            <person name="Alves J.M."/>
            <person name="Parikh H."/>
            <person name="Huang B."/>
            <person name="Lee V."/>
            <person name="Espinosa-Alvarez O."/>
            <person name="Ortiz P.A."/>
            <person name="Costa-Martins A.G."/>
            <person name="Teixeira M.M."/>
            <person name="Buck G.A."/>
        </authorList>
    </citation>
    <scope>NUCLEOTIDE SEQUENCE [LARGE SCALE GENOMIC DNA]</scope>
    <source>
        <strain evidence="2 3">025E</strain>
    </source>
</reference>
<dbReference type="EMBL" id="MKKU01000001">
    <property type="protein sequence ID" value="RNF27672.1"/>
    <property type="molecule type" value="Genomic_DNA"/>
</dbReference>
<gene>
    <name evidence="2" type="ORF">Tco025E_00056</name>
</gene>
<proteinExistence type="predicted"/>
<dbReference type="Proteomes" id="UP000284403">
    <property type="component" value="Unassembled WGS sequence"/>
</dbReference>
<comment type="caution">
    <text evidence="2">The sequence shown here is derived from an EMBL/GenBank/DDBJ whole genome shotgun (WGS) entry which is preliminary data.</text>
</comment>
<evidence type="ECO:0000256" key="1">
    <source>
        <dbReference type="SAM" id="MobiDB-lite"/>
    </source>
</evidence>
<dbReference type="AlphaFoldDB" id="A0A3R7Q045"/>
<dbReference type="RefSeq" id="XP_029232878.1">
    <property type="nucleotide sequence ID" value="XM_029367005.1"/>
</dbReference>
<feature type="region of interest" description="Disordered" evidence="1">
    <location>
        <begin position="86"/>
        <end position="105"/>
    </location>
</feature>
<sequence length="105" mass="10533">MASSLVLTGISAMSVDASLPESPSRLIASPALLAFSFIIISADATSAASASSSSSFTFAGALTRFFAFCSSMMAFCSRISFSRASSSAASASQSSAASLYSPKSS</sequence>
<name>A0A3R7Q045_9TRYP</name>
<protein>
    <submittedName>
        <fullName evidence="2">Uncharacterized protein</fullName>
    </submittedName>
</protein>
<evidence type="ECO:0000313" key="2">
    <source>
        <dbReference type="EMBL" id="RNF27672.1"/>
    </source>
</evidence>